<dbReference type="PANTHER" id="PTHR10666">
    <property type="entry name" value="UBIQUITIN"/>
    <property type="match status" value="1"/>
</dbReference>
<dbReference type="InterPro" id="IPR050158">
    <property type="entry name" value="Ubiquitin_ubiquitin-like"/>
</dbReference>
<proteinExistence type="predicted"/>
<dbReference type="SUPFAM" id="SSF54236">
    <property type="entry name" value="Ubiquitin-like"/>
    <property type="match status" value="1"/>
</dbReference>
<dbReference type="EMBL" id="GIBP01012712">
    <property type="protein sequence ID" value="NDV41681.1"/>
    <property type="molecule type" value="Transcribed_RNA"/>
</dbReference>
<dbReference type="CDD" id="cd17039">
    <property type="entry name" value="Ubl_ubiquitin_like"/>
    <property type="match status" value="1"/>
</dbReference>
<feature type="domain" description="Ubiquitin-like" evidence="1">
    <location>
        <begin position="1"/>
        <end position="64"/>
    </location>
</feature>
<dbReference type="SMART" id="SM00213">
    <property type="entry name" value="UBQ"/>
    <property type="match status" value="1"/>
</dbReference>
<dbReference type="Gene3D" id="3.10.20.90">
    <property type="entry name" value="Phosphatidylinositol 3-kinase Catalytic Subunit, Chain A, domain 1"/>
    <property type="match status" value="1"/>
</dbReference>
<accession>A0A6B2LZ59</accession>
<sequence length="64" mass="6958">MVVEVDGNETIEGVKERIEEKTGISVGQLQLVYGGRYLRDSSTLSDYGIRNGQSLSIDTPLRGG</sequence>
<reference evidence="2" key="1">
    <citation type="journal article" date="2020" name="J. Eukaryot. Microbiol.">
        <title>De novo Sequencing, Assembly and Annotation of the Transcriptome for the Free-Living Testate Amoeba Arcella intermedia.</title>
        <authorList>
            <person name="Ribeiro G.M."/>
            <person name="Porfirio-Sousa A.L."/>
            <person name="Maurer-Alcala X.X."/>
            <person name="Katz L.A."/>
            <person name="Lahr D.J.G."/>
        </authorList>
    </citation>
    <scope>NUCLEOTIDE SEQUENCE</scope>
</reference>
<dbReference type="InterPro" id="IPR029071">
    <property type="entry name" value="Ubiquitin-like_domsf"/>
</dbReference>
<dbReference type="InterPro" id="IPR000626">
    <property type="entry name" value="Ubiquitin-like_dom"/>
</dbReference>
<name>A0A6B2LZ59_9EUKA</name>
<protein>
    <recommendedName>
        <fullName evidence="1">Ubiquitin-like domain-containing protein</fullName>
    </recommendedName>
</protein>
<dbReference type="Pfam" id="PF00240">
    <property type="entry name" value="ubiquitin"/>
    <property type="match status" value="1"/>
</dbReference>
<evidence type="ECO:0000313" key="2">
    <source>
        <dbReference type="EMBL" id="NDV41681.1"/>
    </source>
</evidence>
<organism evidence="2">
    <name type="scientific">Arcella intermedia</name>
    <dbReference type="NCBI Taxonomy" id="1963864"/>
    <lineage>
        <taxon>Eukaryota</taxon>
        <taxon>Amoebozoa</taxon>
        <taxon>Tubulinea</taxon>
        <taxon>Elardia</taxon>
        <taxon>Arcellinida</taxon>
        <taxon>Sphaerothecina</taxon>
        <taxon>Arcellidae</taxon>
        <taxon>Arcella</taxon>
    </lineage>
</organism>
<evidence type="ECO:0000259" key="1">
    <source>
        <dbReference type="PROSITE" id="PS50053"/>
    </source>
</evidence>
<dbReference type="PROSITE" id="PS50053">
    <property type="entry name" value="UBIQUITIN_2"/>
    <property type="match status" value="1"/>
</dbReference>
<dbReference type="AlphaFoldDB" id="A0A6B2LZ59"/>